<dbReference type="EMBL" id="JBBPBN010000021">
    <property type="protein sequence ID" value="KAK9014399.1"/>
    <property type="molecule type" value="Genomic_DNA"/>
</dbReference>
<comment type="caution">
    <text evidence="1">The sequence shown here is derived from an EMBL/GenBank/DDBJ whole genome shotgun (WGS) entry which is preliminary data.</text>
</comment>
<accession>A0ABR2RNE3</accession>
<dbReference type="Proteomes" id="UP001396334">
    <property type="component" value="Unassembled WGS sequence"/>
</dbReference>
<proteinExistence type="predicted"/>
<protein>
    <submittedName>
        <fullName evidence="1">Uncharacterized protein</fullName>
    </submittedName>
</protein>
<name>A0ABR2RNE3_9ROSI</name>
<keyword evidence="2" id="KW-1185">Reference proteome</keyword>
<gene>
    <name evidence="1" type="ORF">V6N11_005557</name>
</gene>
<evidence type="ECO:0000313" key="1">
    <source>
        <dbReference type="EMBL" id="KAK9014399.1"/>
    </source>
</evidence>
<evidence type="ECO:0000313" key="2">
    <source>
        <dbReference type="Proteomes" id="UP001396334"/>
    </source>
</evidence>
<sequence length="106" mass="11921">METRTCSAKTEKESCLLSYFNIVWGLKSIEGATYVAVLFQRLLVGWFPQLTYGSLEVEKIESFLMTDAFMSGFLSGSSNHGALRNHVSKIEQKSKCVMRQAISKTE</sequence>
<organism evidence="1 2">
    <name type="scientific">Hibiscus sabdariffa</name>
    <name type="common">roselle</name>
    <dbReference type="NCBI Taxonomy" id="183260"/>
    <lineage>
        <taxon>Eukaryota</taxon>
        <taxon>Viridiplantae</taxon>
        <taxon>Streptophyta</taxon>
        <taxon>Embryophyta</taxon>
        <taxon>Tracheophyta</taxon>
        <taxon>Spermatophyta</taxon>
        <taxon>Magnoliopsida</taxon>
        <taxon>eudicotyledons</taxon>
        <taxon>Gunneridae</taxon>
        <taxon>Pentapetalae</taxon>
        <taxon>rosids</taxon>
        <taxon>malvids</taxon>
        <taxon>Malvales</taxon>
        <taxon>Malvaceae</taxon>
        <taxon>Malvoideae</taxon>
        <taxon>Hibiscus</taxon>
    </lineage>
</organism>
<reference evidence="1 2" key="1">
    <citation type="journal article" date="2024" name="G3 (Bethesda)">
        <title>Genome assembly of Hibiscus sabdariffa L. provides insights into metabolisms of medicinal natural products.</title>
        <authorList>
            <person name="Kim T."/>
        </authorList>
    </citation>
    <scope>NUCLEOTIDE SEQUENCE [LARGE SCALE GENOMIC DNA]</scope>
    <source>
        <strain evidence="1">TK-2024</strain>
        <tissue evidence="1">Old leaves</tissue>
    </source>
</reference>